<comment type="similarity">
    <text evidence="3 12">Belongs to the CDP-alcohol phosphatidyltransferase class-I family.</text>
</comment>
<feature type="transmembrane region" description="Helical" evidence="13">
    <location>
        <begin position="134"/>
        <end position="153"/>
    </location>
</feature>
<gene>
    <name evidence="14" type="ORF">BJ987_005421</name>
</gene>
<sequence>MTTEPTGVRAVLADRILTVPNVLSVIRLLGVPLFLWLLLVEHADGWAFALLVASGVTDFLDGKLARLLDQSSRLGALLDPFVDRLYLVTTLLAFVLRGLIPWWVAVILVARDLILTATLTVYKRRDLDPPEVIYLGKAATFALMSALPWLLAGRMDWALAGFGRAFGGAFLVWGTVVYVWTGVLYLAKAVAVARAIPAAAHHTR</sequence>
<evidence type="ECO:0000313" key="15">
    <source>
        <dbReference type="Proteomes" id="UP001519325"/>
    </source>
</evidence>
<dbReference type="Proteomes" id="UP001519325">
    <property type="component" value="Unassembled WGS sequence"/>
</dbReference>
<dbReference type="InterPro" id="IPR043130">
    <property type="entry name" value="CDP-OH_PTrfase_TM_dom"/>
</dbReference>
<keyword evidence="10" id="KW-0594">Phospholipid biosynthesis</keyword>
<keyword evidence="11" id="KW-1208">Phospholipid metabolism</keyword>
<accession>A0ABS4QLE9</accession>
<evidence type="ECO:0000256" key="7">
    <source>
        <dbReference type="ARBA" id="ARBA00022989"/>
    </source>
</evidence>
<comment type="subcellular location">
    <subcellularLocation>
        <location evidence="1">Membrane</location>
        <topology evidence="1">Multi-pass membrane protein</topology>
    </subcellularLocation>
</comment>
<dbReference type="InterPro" id="IPR048254">
    <property type="entry name" value="CDP_ALCOHOL_P_TRANSF_CS"/>
</dbReference>
<evidence type="ECO:0000256" key="3">
    <source>
        <dbReference type="ARBA" id="ARBA00010441"/>
    </source>
</evidence>
<comment type="pathway">
    <text evidence="2">Lipid metabolism; phospholipid metabolism.</text>
</comment>
<feature type="transmembrane region" description="Helical" evidence="13">
    <location>
        <begin position="21"/>
        <end position="39"/>
    </location>
</feature>
<evidence type="ECO:0000256" key="8">
    <source>
        <dbReference type="ARBA" id="ARBA00023098"/>
    </source>
</evidence>
<dbReference type="PIRSF" id="PIRSF000847">
    <property type="entry name" value="Phos_ph_gly_syn"/>
    <property type="match status" value="1"/>
</dbReference>
<keyword evidence="9 13" id="KW-0472">Membrane</keyword>
<comment type="caution">
    <text evidence="14">The sequence shown here is derived from an EMBL/GenBank/DDBJ whole genome shotgun (WGS) entry which is preliminary data.</text>
</comment>
<evidence type="ECO:0000256" key="10">
    <source>
        <dbReference type="ARBA" id="ARBA00023209"/>
    </source>
</evidence>
<evidence type="ECO:0000256" key="5">
    <source>
        <dbReference type="ARBA" id="ARBA00022679"/>
    </source>
</evidence>
<evidence type="ECO:0000256" key="11">
    <source>
        <dbReference type="ARBA" id="ARBA00023264"/>
    </source>
</evidence>
<reference evidence="14 15" key="1">
    <citation type="submission" date="2021-03" db="EMBL/GenBank/DDBJ databases">
        <title>Sequencing the genomes of 1000 actinobacteria strains.</title>
        <authorList>
            <person name="Klenk H.-P."/>
        </authorList>
    </citation>
    <scope>NUCLEOTIDE SEQUENCE [LARGE SCALE GENOMIC DNA]</scope>
    <source>
        <strain evidence="14 15">DSM 45516</strain>
    </source>
</reference>
<evidence type="ECO:0000256" key="6">
    <source>
        <dbReference type="ARBA" id="ARBA00022692"/>
    </source>
</evidence>
<keyword evidence="4" id="KW-0444">Lipid biosynthesis</keyword>
<evidence type="ECO:0000256" key="4">
    <source>
        <dbReference type="ARBA" id="ARBA00022516"/>
    </source>
</evidence>
<dbReference type="EMBL" id="JAGGMR010000001">
    <property type="protein sequence ID" value="MBP2192520.1"/>
    <property type="molecule type" value="Genomic_DNA"/>
</dbReference>
<keyword evidence="6 13" id="KW-0812">Transmembrane</keyword>
<dbReference type="PROSITE" id="PS00379">
    <property type="entry name" value="CDP_ALCOHOL_P_TRANSF"/>
    <property type="match status" value="1"/>
</dbReference>
<dbReference type="InterPro" id="IPR004570">
    <property type="entry name" value="Phosphatidylglycerol_P_synth"/>
</dbReference>
<dbReference type="GO" id="GO:0043337">
    <property type="term" value="F:cardiolipin synthase (CMP-forming)"/>
    <property type="evidence" value="ECO:0007669"/>
    <property type="project" value="UniProtKB-EC"/>
</dbReference>
<evidence type="ECO:0000313" key="14">
    <source>
        <dbReference type="EMBL" id="MBP2192520.1"/>
    </source>
</evidence>
<dbReference type="EC" id="2.7.8.41" evidence="14"/>
<dbReference type="InterPro" id="IPR000462">
    <property type="entry name" value="CDP-OH_P_trans"/>
</dbReference>
<evidence type="ECO:0000256" key="9">
    <source>
        <dbReference type="ARBA" id="ARBA00023136"/>
    </source>
</evidence>
<dbReference type="PANTHER" id="PTHR14269:SF62">
    <property type="entry name" value="CDP-DIACYLGLYCEROL--GLYCEROL-3-PHOSPHATE 3-PHOSPHATIDYLTRANSFERASE 1, CHLOROPLASTIC"/>
    <property type="match status" value="1"/>
</dbReference>
<name>A0ABS4QLE9_9NOCA</name>
<dbReference type="GO" id="GO:0008444">
    <property type="term" value="F:CDP-diacylglycerol-glycerol-3-phosphate 3-phosphatidyltransferase activity"/>
    <property type="evidence" value="ECO:0007669"/>
    <property type="project" value="UniProtKB-EC"/>
</dbReference>
<dbReference type="InterPro" id="IPR050324">
    <property type="entry name" value="CDP-alcohol_PTase-I"/>
</dbReference>
<protein>
    <submittedName>
        <fullName evidence="14">CDP-diacylglycerol--glycerol-3-phosphate 3-phosphatidyltransferase/cardiolipin synthase</fullName>
        <ecNumber evidence="14">2.7.8.41</ecNumber>
        <ecNumber evidence="14">2.7.8.5</ecNumber>
    </submittedName>
</protein>
<dbReference type="Gene3D" id="1.20.120.1760">
    <property type="match status" value="1"/>
</dbReference>
<keyword evidence="8" id="KW-0443">Lipid metabolism</keyword>
<evidence type="ECO:0000256" key="2">
    <source>
        <dbReference type="ARBA" id="ARBA00005074"/>
    </source>
</evidence>
<feature type="transmembrane region" description="Helical" evidence="13">
    <location>
        <begin position="165"/>
        <end position="187"/>
    </location>
</feature>
<keyword evidence="7 13" id="KW-1133">Transmembrane helix</keyword>
<evidence type="ECO:0000256" key="1">
    <source>
        <dbReference type="ARBA" id="ARBA00004141"/>
    </source>
</evidence>
<dbReference type="Pfam" id="PF01066">
    <property type="entry name" value="CDP-OH_P_transf"/>
    <property type="match status" value="1"/>
</dbReference>
<keyword evidence="5 12" id="KW-0808">Transferase</keyword>
<proteinExistence type="inferred from homology"/>
<dbReference type="PANTHER" id="PTHR14269">
    <property type="entry name" value="CDP-DIACYLGLYCEROL--GLYCEROL-3-PHOSPHATE 3-PHOSPHATIDYLTRANSFERASE-RELATED"/>
    <property type="match status" value="1"/>
</dbReference>
<organism evidence="14 15">
    <name type="scientific">Nocardia goodfellowii</name>
    <dbReference type="NCBI Taxonomy" id="882446"/>
    <lineage>
        <taxon>Bacteria</taxon>
        <taxon>Bacillati</taxon>
        <taxon>Actinomycetota</taxon>
        <taxon>Actinomycetes</taxon>
        <taxon>Mycobacteriales</taxon>
        <taxon>Nocardiaceae</taxon>
        <taxon>Nocardia</taxon>
    </lineage>
</organism>
<keyword evidence="15" id="KW-1185">Reference proteome</keyword>
<evidence type="ECO:0000256" key="13">
    <source>
        <dbReference type="SAM" id="Phobius"/>
    </source>
</evidence>
<dbReference type="EC" id="2.7.8.5" evidence="14"/>
<dbReference type="RefSeq" id="WP_307869771.1">
    <property type="nucleotide sequence ID" value="NZ_JAGGMR010000001.1"/>
</dbReference>
<evidence type="ECO:0000256" key="12">
    <source>
        <dbReference type="RuleBase" id="RU003750"/>
    </source>
</evidence>